<dbReference type="SUPFAM" id="SSF46689">
    <property type="entry name" value="Homeodomain-like"/>
    <property type="match status" value="2"/>
</dbReference>
<dbReference type="PRINTS" id="PR00032">
    <property type="entry name" value="HTHARAC"/>
</dbReference>
<dbReference type="Gene3D" id="3.40.50.880">
    <property type="match status" value="1"/>
</dbReference>
<dbReference type="EMBL" id="FOFG01000006">
    <property type="protein sequence ID" value="SEQ66827.1"/>
    <property type="molecule type" value="Genomic_DNA"/>
</dbReference>
<feature type="region of interest" description="Disordered" evidence="4">
    <location>
        <begin position="1"/>
        <end position="23"/>
    </location>
</feature>
<organism evidence="6 7">
    <name type="scientific">Faunimonas pinastri</name>
    <dbReference type="NCBI Taxonomy" id="1855383"/>
    <lineage>
        <taxon>Bacteria</taxon>
        <taxon>Pseudomonadati</taxon>
        <taxon>Pseudomonadota</taxon>
        <taxon>Alphaproteobacteria</taxon>
        <taxon>Hyphomicrobiales</taxon>
        <taxon>Afifellaceae</taxon>
        <taxon>Faunimonas</taxon>
    </lineage>
</organism>
<feature type="compositionally biased region" description="Polar residues" evidence="4">
    <location>
        <begin position="1"/>
        <end position="11"/>
    </location>
</feature>
<accession>A0A1H9HX57</accession>
<evidence type="ECO:0000256" key="2">
    <source>
        <dbReference type="ARBA" id="ARBA00023125"/>
    </source>
</evidence>
<dbReference type="SMART" id="SM00342">
    <property type="entry name" value="HTH_ARAC"/>
    <property type="match status" value="1"/>
</dbReference>
<keyword evidence="3" id="KW-0804">Transcription</keyword>
<evidence type="ECO:0000256" key="4">
    <source>
        <dbReference type="SAM" id="MobiDB-lite"/>
    </source>
</evidence>
<dbReference type="Proteomes" id="UP000199647">
    <property type="component" value="Unassembled WGS sequence"/>
</dbReference>
<dbReference type="PANTHER" id="PTHR43130">
    <property type="entry name" value="ARAC-FAMILY TRANSCRIPTIONAL REGULATOR"/>
    <property type="match status" value="1"/>
</dbReference>
<evidence type="ECO:0000313" key="7">
    <source>
        <dbReference type="Proteomes" id="UP000199647"/>
    </source>
</evidence>
<feature type="region of interest" description="Disordered" evidence="4">
    <location>
        <begin position="332"/>
        <end position="356"/>
    </location>
</feature>
<dbReference type="Pfam" id="PF01965">
    <property type="entry name" value="DJ-1_PfpI"/>
    <property type="match status" value="1"/>
</dbReference>
<dbReference type="InterPro" id="IPR018062">
    <property type="entry name" value="HTH_AraC-typ_CS"/>
</dbReference>
<dbReference type="InterPro" id="IPR002818">
    <property type="entry name" value="DJ-1/PfpI"/>
</dbReference>
<protein>
    <submittedName>
        <fullName evidence="6">Transcriptional regulator, AraC family with amidase-like domain</fullName>
    </submittedName>
</protein>
<dbReference type="InterPro" id="IPR052158">
    <property type="entry name" value="INH-QAR"/>
</dbReference>
<dbReference type="InterPro" id="IPR018060">
    <property type="entry name" value="HTH_AraC"/>
</dbReference>
<reference evidence="6 7" key="1">
    <citation type="submission" date="2016-10" db="EMBL/GenBank/DDBJ databases">
        <authorList>
            <person name="de Groot N.N."/>
        </authorList>
    </citation>
    <scope>NUCLEOTIDE SEQUENCE [LARGE SCALE GENOMIC DNA]</scope>
    <source>
        <strain evidence="6 7">A52C2</strain>
    </source>
</reference>
<proteinExistence type="predicted"/>
<dbReference type="AlphaFoldDB" id="A0A1H9HX57"/>
<evidence type="ECO:0000259" key="5">
    <source>
        <dbReference type="PROSITE" id="PS01124"/>
    </source>
</evidence>
<dbReference type="Pfam" id="PF12833">
    <property type="entry name" value="HTH_18"/>
    <property type="match status" value="1"/>
</dbReference>
<keyword evidence="2" id="KW-0238">DNA-binding</keyword>
<feature type="compositionally biased region" description="Polar residues" evidence="4">
    <location>
        <begin position="346"/>
        <end position="356"/>
    </location>
</feature>
<dbReference type="GO" id="GO:0003700">
    <property type="term" value="F:DNA-binding transcription factor activity"/>
    <property type="evidence" value="ECO:0007669"/>
    <property type="project" value="InterPro"/>
</dbReference>
<dbReference type="PANTHER" id="PTHR43130:SF3">
    <property type="entry name" value="HTH-TYPE TRANSCRIPTIONAL REGULATOR RV1931C"/>
    <property type="match status" value="1"/>
</dbReference>
<dbReference type="CDD" id="cd03136">
    <property type="entry name" value="GATase1_AraC_ArgR_like"/>
    <property type="match status" value="1"/>
</dbReference>
<dbReference type="InterPro" id="IPR020449">
    <property type="entry name" value="Tscrpt_reg_AraC-type_HTH"/>
</dbReference>
<dbReference type="OrthoDB" id="9816344at2"/>
<keyword evidence="1" id="KW-0805">Transcription regulation</keyword>
<dbReference type="PROSITE" id="PS01124">
    <property type="entry name" value="HTH_ARAC_FAMILY_2"/>
    <property type="match status" value="1"/>
</dbReference>
<dbReference type="SUPFAM" id="SSF52317">
    <property type="entry name" value="Class I glutamine amidotransferase-like"/>
    <property type="match status" value="1"/>
</dbReference>
<feature type="domain" description="HTH araC/xylS-type" evidence="5">
    <location>
        <begin position="241"/>
        <end position="339"/>
    </location>
</feature>
<dbReference type="GO" id="GO:0043565">
    <property type="term" value="F:sequence-specific DNA binding"/>
    <property type="evidence" value="ECO:0007669"/>
    <property type="project" value="InterPro"/>
</dbReference>
<sequence>MAPTVTRSTVTHPAGARSTGTRSIDPGSLTRFGFLTLPNYSMIACSAAIEACRMANYIAGEAVYSWTALTLDGMPAPSSSGFALSPTVVLGDAGPLDVVFVCGGINVRHAVDRRLKDELRRLDRRGIALGALCTGTFALAEADLLDGYRCAIHWENLHSIREEFEDVQFTEDLFVIDRDRFTCTGGIAPLDMMAVFVEARLGRDAVVRMSDQFIVDRVRHAGEPQHPPARSRFAVTHPELERAAGLMRRTIDAPLSVTVVAQRIGLSPRQLERLFKLHLATSPGEFYVTLRLDRARELLRLSELSVTDIGLACGFQSAAHFSAAYRRRFGHSPRAERNGKGAPSETGASSVSPSIP</sequence>
<gene>
    <name evidence="6" type="ORF">SAMN05216548_106192</name>
</gene>
<dbReference type="STRING" id="1855383.SAMN05216548_106192"/>
<dbReference type="InterPro" id="IPR009057">
    <property type="entry name" value="Homeodomain-like_sf"/>
</dbReference>
<name>A0A1H9HX57_9HYPH</name>
<dbReference type="Gene3D" id="1.10.10.60">
    <property type="entry name" value="Homeodomain-like"/>
    <property type="match status" value="2"/>
</dbReference>
<evidence type="ECO:0000256" key="3">
    <source>
        <dbReference type="ARBA" id="ARBA00023163"/>
    </source>
</evidence>
<evidence type="ECO:0000256" key="1">
    <source>
        <dbReference type="ARBA" id="ARBA00023015"/>
    </source>
</evidence>
<dbReference type="InterPro" id="IPR029062">
    <property type="entry name" value="Class_I_gatase-like"/>
</dbReference>
<evidence type="ECO:0000313" key="6">
    <source>
        <dbReference type="EMBL" id="SEQ66827.1"/>
    </source>
</evidence>
<dbReference type="PROSITE" id="PS00041">
    <property type="entry name" value="HTH_ARAC_FAMILY_1"/>
    <property type="match status" value="1"/>
</dbReference>
<keyword evidence="7" id="KW-1185">Reference proteome</keyword>